<accession>A0AA35ZKD2</accession>
<evidence type="ECO:0000313" key="1">
    <source>
        <dbReference type="EMBL" id="CAI9293778.1"/>
    </source>
</evidence>
<protein>
    <submittedName>
        <fullName evidence="1">Uncharacterized protein</fullName>
    </submittedName>
</protein>
<keyword evidence="2" id="KW-1185">Reference proteome</keyword>
<organism evidence="1 2">
    <name type="scientific">Lactuca saligna</name>
    <name type="common">Willowleaf lettuce</name>
    <dbReference type="NCBI Taxonomy" id="75948"/>
    <lineage>
        <taxon>Eukaryota</taxon>
        <taxon>Viridiplantae</taxon>
        <taxon>Streptophyta</taxon>
        <taxon>Embryophyta</taxon>
        <taxon>Tracheophyta</taxon>
        <taxon>Spermatophyta</taxon>
        <taxon>Magnoliopsida</taxon>
        <taxon>eudicotyledons</taxon>
        <taxon>Gunneridae</taxon>
        <taxon>Pentapetalae</taxon>
        <taxon>asterids</taxon>
        <taxon>campanulids</taxon>
        <taxon>Asterales</taxon>
        <taxon>Asteraceae</taxon>
        <taxon>Cichorioideae</taxon>
        <taxon>Cichorieae</taxon>
        <taxon>Lactucinae</taxon>
        <taxon>Lactuca</taxon>
    </lineage>
</organism>
<dbReference type="Proteomes" id="UP001177003">
    <property type="component" value="Chromosome 7"/>
</dbReference>
<dbReference type="AlphaFoldDB" id="A0AA35ZKD2"/>
<evidence type="ECO:0000313" key="2">
    <source>
        <dbReference type="Proteomes" id="UP001177003"/>
    </source>
</evidence>
<name>A0AA35ZKD2_LACSI</name>
<reference evidence="1" key="1">
    <citation type="submission" date="2023-04" db="EMBL/GenBank/DDBJ databases">
        <authorList>
            <person name="Vijverberg K."/>
            <person name="Xiong W."/>
            <person name="Schranz E."/>
        </authorList>
    </citation>
    <scope>NUCLEOTIDE SEQUENCE</scope>
</reference>
<dbReference type="EMBL" id="OX465083">
    <property type="protein sequence ID" value="CAI9293778.1"/>
    <property type="molecule type" value="Genomic_DNA"/>
</dbReference>
<sequence length="254" mass="28973">MTFALITIPNSTLDDLITFLVVGRTPDVMLNLVSPTNKLLIKYKDFMEPTPFGILPKKVTFEAAEGSSKEAKVMKMKKQTVKPKAVEEEVSKKFVSAKLGKGFLRKQGNIFLRESINDGFDMQPEKISKKVTNEVPTPVGVSTPDYPYTKKRKSLKVEQRKKKFKPYHVETHMTHVTTATKDALNGSFHVSLRKDTSAKSMFKETTNPDVNVNISEKTILVDKQSHHSQRRQFSHYPRFRIQVQYGGGQNFKYQ</sequence>
<gene>
    <name evidence="1" type="ORF">LSALG_LOCUS32787</name>
</gene>
<proteinExistence type="predicted"/>